<dbReference type="SMART" id="SM00606">
    <property type="entry name" value="CBD_IV"/>
    <property type="match status" value="1"/>
</dbReference>
<evidence type="ECO:0000259" key="2">
    <source>
        <dbReference type="PROSITE" id="PS51175"/>
    </source>
</evidence>
<dbReference type="Pfam" id="PF03422">
    <property type="entry name" value="CBM_6"/>
    <property type="match status" value="1"/>
</dbReference>
<dbReference type="CDD" id="cd04084">
    <property type="entry name" value="CBM6_xylanase-like"/>
    <property type="match status" value="1"/>
</dbReference>
<dbReference type="AlphaFoldDB" id="A0A060C4L1"/>
<sequence>LRVALEALQAAIDGLDIAPGAYATIEAEAFSDWSGGDLKSEAYHSDGDIGGITEGAWLRFDDLDFSGVAPQSVSISYANEQPAASTPSTADVHAGGADGPIVATLSLAGTGSWANYTTVSANISDGQALV</sequence>
<dbReference type="GO" id="GO:0030246">
    <property type="term" value="F:carbohydrate binding"/>
    <property type="evidence" value="ECO:0007669"/>
    <property type="project" value="InterPro"/>
</dbReference>
<dbReference type="SUPFAM" id="SSF49785">
    <property type="entry name" value="Galactose-binding domain-like"/>
    <property type="match status" value="1"/>
</dbReference>
<feature type="non-terminal residue" evidence="3">
    <location>
        <position position="1"/>
    </location>
</feature>
<reference evidence="3" key="1">
    <citation type="journal article" date="2013" name="Environ. Microbiol.">
        <title>Seasonally variable intestinal metagenomes of the red palm weevil (Rhynchophorus ferrugineus).</title>
        <authorList>
            <person name="Jia S."/>
            <person name="Zhang X."/>
            <person name="Zhang G."/>
            <person name="Yin A."/>
            <person name="Zhang S."/>
            <person name="Li F."/>
            <person name="Wang L."/>
            <person name="Zhao D."/>
            <person name="Yun Q."/>
            <person name="Tala"/>
            <person name="Wang J."/>
            <person name="Sun G."/>
            <person name="Baabdullah M."/>
            <person name="Yu X."/>
            <person name="Hu S."/>
            <person name="Al-Mssallem I.S."/>
            <person name="Yu J."/>
        </authorList>
    </citation>
    <scope>NUCLEOTIDE SEQUENCE</scope>
</reference>
<dbReference type="Gene3D" id="2.60.120.260">
    <property type="entry name" value="Galactose-binding domain-like"/>
    <property type="match status" value="1"/>
</dbReference>
<dbReference type="InterPro" id="IPR005084">
    <property type="entry name" value="CBM6"/>
</dbReference>
<organism evidence="3">
    <name type="scientific">uncultured Streptomyces sp</name>
    <dbReference type="NCBI Taxonomy" id="174707"/>
    <lineage>
        <taxon>Bacteria</taxon>
        <taxon>Bacillati</taxon>
        <taxon>Actinomycetota</taxon>
        <taxon>Actinomycetes</taxon>
        <taxon>Kitasatosporales</taxon>
        <taxon>Streptomycetaceae</taxon>
        <taxon>Streptomyces</taxon>
        <taxon>environmental samples</taxon>
    </lineage>
</organism>
<dbReference type="InterPro" id="IPR006584">
    <property type="entry name" value="Cellulose-bd_IV"/>
</dbReference>
<dbReference type="EMBL" id="KF120428">
    <property type="protein sequence ID" value="AIA87701.1"/>
    <property type="molecule type" value="Genomic_DNA"/>
</dbReference>
<feature type="domain" description="CBM6" evidence="2">
    <location>
        <begin position="23"/>
        <end position="130"/>
    </location>
</feature>
<keyword evidence="1" id="KW-0732">Signal</keyword>
<name>A0A060C4L1_9ACTN</name>
<accession>A0A060C4L1</accession>
<evidence type="ECO:0000256" key="1">
    <source>
        <dbReference type="ARBA" id="ARBA00022729"/>
    </source>
</evidence>
<feature type="non-terminal residue" evidence="3">
    <location>
        <position position="130"/>
    </location>
</feature>
<dbReference type="PROSITE" id="PS51175">
    <property type="entry name" value="CBM6"/>
    <property type="match status" value="1"/>
</dbReference>
<protein>
    <submittedName>
        <fullName evidence="3">CBM_6</fullName>
    </submittedName>
</protein>
<dbReference type="InterPro" id="IPR008979">
    <property type="entry name" value="Galactose-bd-like_sf"/>
</dbReference>
<proteinExistence type="predicted"/>
<evidence type="ECO:0000313" key="3">
    <source>
        <dbReference type="EMBL" id="AIA87701.1"/>
    </source>
</evidence>